<protein>
    <submittedName>
        <fullName evidence="2">Uncharacterized protein</fullName>
    </submittedName>
</protein>
<name>A0AC34F4A7_9BILA</name>
<evidence type="ECO:0000313" key="1">
    <source>
        <dbReference type="Proteomes" id="UP000887579"/>
    </source>
</evidence>
<evidence type="ECO:0000313" key="2">
    <source>
        <dbReference type="WBParaSite" id="ES5_v2.g11889.t1"/>
    </source>
</evidence>
<proteinExistence type="predicted"/>
<organism evidence="1 2">
    <name type="scientific">Panagrolaimus sp. ES5</name>
    <dbReference type="NCBI Taxonomy" id="591445"/>
    <lineage>
        <taxon>Eukaryota</taxon>
        <taxon>Metazoa</taxon>
        <taxon>Ecdysozoa</taxon>
        <taxon>Nematoda</taxon>
        <taxon>Chromadorea</taxon>
        <taxon>Rhabditida</taxon>
        <taxon>Tylenchina</taxon>
        <taxon>Panagrolaimomorpha</taxon>
        <taxon>Panagrolaimoidea</taxon>
        <taxon>Panagrolaimidae</taxon>
        <taxon>Panagrolaimus</taxon>
    </lineage>
</organism>
<dbReference type="Proteomes" id="UP000887579">
    <property type="component" value="Unplaced"/>
</dbReference>
<dbReference type="WBParaSite" id="ES5_v2.g11889.t1">
    <property type="protein sequence ID" value="ES5_v2.g11889.t1"/>
    <property type="gene ID" value="ES5_v2.g11889"/>
</dbReference>
<reference evidence="2" key="1">
    <citation type="submission" date="2022-11" db="UniProtKB">
        <authorList>
            <consortium name="WormBaseParasite"/>
        </authorList>
    </citation>
    <scope>IDENTIFICATION</scope>
</reference>
<sequence>MFAGCHYDLDQLLKEIEKQYHNSSNFTVKRDAKRILEKEYDILDEESATSCFEEIQQISRVLRFILKAYGSSKSVISVILGSLSWLDDKKKAKELYVKQNKSRDQCSEPESVIITSACDQSPNDGEKRRVSGLYSDLTDSEEKDCDDSHDMLKVFDERMEASRLYGKKPSVEKEQELTDSSQQQHGGPSAHRCECNPGRKSTDSSRSNDSKNSSNVKVIDGKNSDSNDNERRKPLLDDAEEKQSSTKAVKENFKRLLRGKTTSFDVHEQSFPRLIDRKSSSKKFVKRYDRKKSLNENLSRLKEIDCETRVDPYIALVDETRDDRDIALVHEAQDWMMQRYYDTAAVRIVAANYVKDAIIKWSTKKVRLKLFVNVFILWPHGRDGHTIYATSHVFLLKSQQLQHKTTRCTTSCLQFNKVIVRNYDLGICDENRSYQFLNDNQTRHPLNTLRRWKSTSQALGSVATRRQLIANKL</sequence>
<accession>A0AC34F4A7</accession>